<keyword evidence="5 8" id="KW-0805">Transcription regulation</keyword>
<evidence type="ECO:0000256" key="2">
    <source>
        <dbReference type="ARBA" id="ARBA00008316"/>
    </source>
</evidence>
<dbReference type="PRINTS" id="PR01467">
    <property type="entry name" value="ARGREPRESSOR"/>
</dbReference>
<evidence type="ECO:0000259" key="10">
    <source>
        <dbReference type="Pfam" id="PF02863"/>
    </source>
</evidence>
<accession>A0A2I1I6B5</accession>
<dbReference type="Pfam" id="PF02863">
    <property type="entry name" value="Arg_repressor_C"/>
    <property type="match status" value="1"/>
</dbReference>
<keyword evidence="3 8" id="KW-0963">Cytoplasm</keyword>
<name>A0A2I1I6B5_9ACTO</name>
<comment type="pathway">
    <text evidence="8">Amino-acid biosynthesis; L-arginine biosynthesis [regulation].</text>
</comment>
<dbReference type="AlphaFoldDB" id="A0A2I1I6B5"/>
<dbReference type="Proteomes" id="UP000234545">
    <property type="component" value="Unassembled WGS sequence"/>
</dbReference>
<comment type="function">
    <text evidence="8">Regulates arginine biosynthesis genes.</text>
</comment>
<dbReference type="InterPro" id="IPR036388">
    <property type="entry name" value="WH-like_DNA-bd_sf"/>
</dbReference>
<dbReference type="GO" id="GO:0034618">
    <property type="term" value="F:arginine binding"/>
    <property type="evidence" value="ECO:0007669"/>
    <property type="project" value="InterPro"/>
</dbReference>
<comment type="subcellular location">
    <subcellularLocation>
        <location evidence="1 8">Cytoplasm</location>
    </subcellularLocation>
</comment>
<dbReference type="EMBL" id="PKKJ01000001">
    <property type="protein sequence ID" value="PKY66680.1"/>
    <property type="molecule type" value="Genomic_DNA"/>
</dbReference>
<evidence type="ECO:0000256" key="8">
    <source>
        <dbReference type="HAMAP-Rule" id="MF_00173"/>
    </source>
</evidence>
<dbReference type="GO" id="GO:0003677">
    <property type="term" value="F:DNA binding"/>
    <property type="evidence" value="ECO:0007669"/>
    <property type="project" value="UniProtKB-KW"/>
</dbReference>
<dbReference type="SUPFAM" id="SSF55252">
    <property type="entry name" value="C-terminal domain of arginine repressor"/>
    <property type="match status" value="1"/>
</dbReference>
<dbReference type="Pfam" id="PF01316">
    <property type="entry name" value="Arg_repressor"/>
    <property type="match status" value="1"/>
</dbReference>
<evidence type="ECO:0000256" key="7">
    <source>
        <dbReference type="ARBA" id="ARBA00023163"/>
    </source>
</evidence>
<keyword evidence="8" id="KW-0028">Amino-acid biosynthesis</keyword>
<evidence type="ECO:0000259" key="9">
    <source>
        <dbReference type="Pfam" id="PF01316"/>
    </source>
</evidence>
<evidence type="ECO:0000256" key="3">
    <source>
        <dbReference type="ARBA" id="ARBA00022490"/>
    </source>
</evidence>
<evidence type="ECO:0000256" key="5">
    <source>
        <dbReference type="ARBA" id="ARBA00023015"/>
    </source>
</evidence>
<evidence type="ECO:0000313" key="11">
    <source>
        <dbReference type="EMBL" id="PKY66680.1"/>
    </source>
</evidence>
<keyword evidence="8" id="KW-0055">Arginine biosynthesis</keyword>
<reference evidence="11 12" key="1">
    <citation type="submission" date="2017-12" db="EMBL/GenBank/DDBJ databases">
        <title>Phylogenetic diversity of female urinary microbiome.</title>
        <authorList>
            <person name="Thomas-White K."/>
            <person name="Wolfe A.J."/>
        </authorList>
    </citation>
    <scope>NUCLEOTIDE SEQUENCE [LARGE SCALE GENOMIC DNA]</scope>
    <source>
        <strain evidence="11 12">UMB0250</strain>
    </source>
</reference>
<keyword evidence="4 8" id="KW-0678">Repressor</keyword>
<keyword evidence="7 8" id="KW-0804">Transcription</keyword>
<feature type="domain" description="Arginine repressor DNA-binding" evidence="9">
    <location>
        <begin position="13"/>
        <end position="74"/>
    </location>
</feature>
<dbReference type="InterPro" id="IPR036390">
    <property type="entry name" value="WH_DNA-bd_sf"/>
</dbReference>
<dbReference type="PANTHER" id="PTHR34471">
    <property type="entry name" value="ARGININE REPRESSOR"/>
    <property type="match status" value="1"/>
</dbReference>
<dbReference type="GO" id="GO:1900079">
    <property type="term" value="P:regulation of arginine biosynthetic process"/>
    <property type="evidence" value="ECO:0007669"/>
    <property type="project" value="UniProtKB-UniRule"/>
</dbReference>
<dbReference type="SUPFAM" id="SSF46785">
    <property type="entry name" value="Winged helix' DNA-binding domain"/>
    <property type="match status" value="1"/>
</dbReference>
<dbReference type="GO" id="GO:0005737">
    <property type="term" value="C:cytoplasm"/>
    <property type="evidence" value="ECO:0007669"/>
    <property type="project" value="UniProtKB-SubCell"/>
</dbReference>
<evidence type="ECO:0000256" key="6">
    <source>
        <dbReference type="ARBA" id="ARBA00023125"/>
    </source>
</evidence>
<evidence type="ECO:0000256" key="1">
    <source>
        <dbReference type="ARBA" id="ARBA00004496"/>
    </source>
</evidence>
<dbReference type="InterPro" id="IPR036251">
    <property type="entry name" value="Arg_repress_C_sf"/>
</dbReference>
<dbReference type="InterPro" id="IPR020900">
    <property type="entry name" value="Arg_repress_DNA-bd"/>
</dbReference>
<dbReference type="InterPro" id="IPR020899">
    <property type="entry name" value="Arg_repress_C"/>
</dbReference>
<feature type="domain" description="Arginine repressor C-terminal" evidence="10">
    <location>
        <begin position="98"/>
        <end position="159"/>
    </location>
</feature>
<comment type="similarity">
    <text evidence="2 8">Belongs to the ArgR family.</text>
</comment>
<comment type="caution">
    <text evidence="11">The sequence shown here is derived from an EMBL/GenBank/DDBJ whole genome shotgun (WGS) entry which is preliminary data.</text>
</comment>
<dbReference type="GO" id="GO:0051259">
    <property type="term" value="P:protein complex oligomerization"/>
    <property type="evidence" value="ECO:0007669"/>
    <property type="project" value="InterPro"/>
</dbReference>
<dbReference type="RefSeq" id="WP_101627207.1">
    <property type="nucleotide sequence ID" value="NZ_JBCOMK010000009.1"/>
</dbReference>
<evidence type="ECO:0000256" key="4">
    <source>
        <dbReference type="ARBA" id="ARBA00022491"/>
    </source>
</evidence>
<dbReference type="Gene3D" id="3.30.1360.40">
    <property type="match status" value="1"/>
</dbReference>
<dbReference type="UniPathway" id="UPA00068"/>
<evidence type="ECO:0000313" key="12">
    <source>
        <dbReference type="Proteomes" id="UP000234545"/>
    </source>
</evidence>
<dbReference type="PANTHER" id="PTHR34471:SF1">
    <property type="entry name" value="ARGININE REPRESSOR"/>
    <property type="match status" value="1"/>
</dbReference>
<dbReference type="Gene3D" id="1.10.10.10">
    <property type="entry name" value="Winged helix-like DNA-binding domain superfamily/Winged helix DNA-binding domain"/>
    <property type="match status" value="1"/>
</dbReference>
<keyword evidence="6 8" id="KW-0238">DNA-binding</keyword>
<dbReference type="OrthoDB" id="7060358at2"/>
<gene>
    <name evidence="8" type="primary">argR</name>
    <name evidence="11" type="ORF">CYJ25_00030</name>
</gene>
<dbReference type="InterPro" id="IPR001669">
    <property type="entry name" value="Arg_repress"/>
</dbReference>
<organism evidence="11 12">
    <name type="scientific">Schaalia turicensis</name>
    <dbReference type="NCBI Taxonomy" id="131111"/>
    <lineage>
        <taxon>Bacteria</taxon>
        <taxon>Bacillati</taxon>
        <taxon>Actinomycetota</taxon>
        <taxon>Actinomycetes</taxon>
        <taxon>Actinomycetales</taxon>
        <taxon>Actinomycetaceae</taxon>
        <taxon>Schaalia</taxon>
    </lineage>
</organism>
<sequence length="170" mass="18250">MHMGDRSTQTPAARREAIRSILASGSIGSQKDLRDLLREQGIDVTQATLSRDLVDMRATKIRVADGTRIYSVPDIDGGATHEGEAGHERLQKWCQSILVTSILVDHQLVLRTTVGAANLLASAIDAVRLDAVAGTIAGDDTILVICRSSEDAQQTQSYLMDLAEPGSSTH</sequence>
<dbReference type="HAMAP" id="MF_00173">
    <property type="entry name" value="Arg_repressor"/>
    <property type="match status" value="1"/>
</dbReference>
<dbReference type="GO" id="GO:0006526">
    <property type="term" value="P:L-arginine biosynthetic process"/>
    <property type="evidence" value="ECO:0007669"/>
    <property type="project" value="UniProtKB-UniPathway"/>
</dbReference>
<dbReference type="GO" id="GO:0003700">
    <property type="term" value="F:DNA-binding transcription factor activity"/>
    <property type="evidence" value="ECO:0007669"/>
    <property type="project" value="UniProtKB-UniRule"/>
</dbReference>
<proteinExistence type="inferred from homology"/>
<protein>
    <recommendedName>
        <fullName evidence="8">Arginine repressor</fullName>
    </recommendedName>
</protein>